<dbReference type="HOGENOM" id="CLU_2536836_0_0_9"/>
<dbReference type="AlphaFoldDB" id="E7G8J7"/>
<keyword evidence="2" id="KW-1185">Reference proteome</keyword>
<comment type="caution">
    <text evidence="1">The sequence shown here is derived from an EMBL/GenBank/DDBJ whole genome shotgun (WGS) entry which is preliminary data.</text>
</comment>
<dbReference type="GeneID" id="78230730"/>
<protein>
    <submittedName>
        <fullName evidence="1">Uncharacterized protein</fullName>
    </submittedName>
</protein>
<dbReference type="OrthoDB" id="1655474at2"/>
<evidence type="ECO:0000313" key="2">
    <source>
        <dbReference type="Proteomes" id="UP000003157"/>
    </source>
</evidence>
<sequence>MMVTKDIFEDIVLKIPKCQYISDLRSMIERNDVFDIITAIEKIEANEYSVKQWHELYQYLFKESNSFKTAEDIKDYILSLLKK</sequence>
<gene>
    <name evidence="1" type="ORF">HMPREF9488_01085</name>
</gene>
<dbReference type="RefSeq" id="WP_008788201.1">
    <property type="nucleotide sequence ID" value="NZ_AKCB01000002.1"/>
</dbReference>
<dbReference type="eggNOG" id="ENOG502ZD98">
    <property type="taxonomic scope" value="Bacteria"/>
</dbReference>
<dbReference type="EMBL" id="ADKX01000018">
    <property type="protein sequence ID" value="EFW05636.1"/>
    <property type="molecule type" value="Genomic_DNA"/>
</dbReference>
<accession>E7G8J7</accession>
<reference evidence="1 2" key="1">
    <citation type="submission" date="2010-12" db="EMBL/GenBank/DDBJ databases">
        <title>The Genome Sequence of Coprobacillus sp. strain 29_1.</title>
        <authorList>
            <consortium name="The Broad Institute Genome Sequencing Platform"/>
            <person name="Earl A."/>
            <person name="Ward D."/>
            <person name="Feldgarden M."/>
            <person name="Gevers D."/>
            <person name="Daigneault M."/>
            <person name="Sibley C.D."/>
            <person name="White A."/>
            <person name="Strauss J."/>
            <person name="Allen-Vercoe E."/>
            <person name="Young S.K."/>
            <person name="Zeng Q."/>
            <person name="Gargeya S."/>
            <person name="Fitzgerald M."/>
            <person name="Haas B."/>
            <person name="Abouelleil A."/>
            <person name="Alvarado L."/>
            <person name="Arachchi H.M."/>
            <person name="Berlin A."/>
            <person name="Brown A."/>
            <person name="Chapman S.B."/>
            <person name="Chen Z."/>
            <person name="Dunbar C."/>
            <person name="Freedman E."/>
            <person name="Gearin G."/>
            <person name="Gellesch M."/>
            <person name="Goldberg J."/>
            <person name="Griggs A."/>
            <person name="Gujja S."/>
            <person name="Heilman E."/>
            <person name="Heiman D."/>
            <person name="Howarth C."/>
            <person name="Larson L."/>
            <person name="Lui A."/>
            <person name="MacDonald P.J.P."/>
            <person name="Mehta T."/>
            <person name="Montmayeur A."/>
            <person name="Murphy C."/>
            <person name="Neiman D."/>
            <person name="Pearson M."/>
            <person name="Priest M."/>
            <person name="Roberts A."/>
            <person name="Saif S."/>
            <person name="Shea T."/>
            <person name="Shenoy N."/>
            <person name="Sisk P."/>
            <person name="Stolte C."/>
            <person name="Sykes S."/>
            <person name="White J."/>
            <person name="Yandava C."/>
            <person name="Nusbaum C."/>
            <person name="Birren B."/>
        </authorList>
    </citation>
    <scope>NUCLEOTIDE SEQUENCE [LARGE SCALE GENOMIC DNA]</scope>
    <source>
        <strain evidence="1 2">29_1</strain>
    </source>
</reference>
<organism evidence="1 2">
    <name type="scientific">Coprobacillus cateniformis</name>
    <dbReference type="NCBI Taxonomy" id="100884"/>
    <lineage>
        <taxon>Bacteria</taxon>
        <taxon>Bacillati</taxon>
        <taxon>Bacillota</taxon>
        <taxon>Erysipelotrichia</taxon>
        <taxon>Erysipelotrichales</taxon>
        <taxon>Coprobacillaceae</taxon>
        <taxon>Coprobacillus</taxon>
    </lineage>
</organism>
<name>E7G8J7_9FIRM</name>
<dbReference type="Proteomes" id="UP000003157">
    <property type="component" value="Unassembled WGS sequence"/>
</dbReference>
<evidence type="ECO:0000313" key="1">
    <source>
        <dbReference type="EMBL" id="EFW05636.1"/>
    </source>
</evidence>
<proteinExistence type="predicted"/>